<proteinExistence type="predicted"/>
<evidence type="ECO:0000313" key="1">
    <source>
        <dbReference type="EMBL" id="RSK47704.1"/>
    </source>
</evidence>
<keyword evidence="2" id="KW-1185">Reference proteome</keyword>
<sequence>MLFPPYQRLLQLAFPQPADAARYLHPTTTAAYKVFEQADPNDITYRFERVRLGVALALMKLLSDLGDLEEGRAVLDVLHRALKAPSVGAIDATIQKDAATFERLYADLYVNEEGEQLLHLFERTLDADSQPLMDDVIREALRLAPTLDFTHLTEDDDEE</sequence>
<gene>
    <name evidence="1" type="ORF">EI291_13960</name>
</gene>
<dbReference type="RefSeq" id="WP_125420966.1">
    <property type="nucleotide sequence ID" value="NZ_RWIT01000007.1"/>
</dbReference>
<dbReference type="Proteomes" id="UP000273500">
    <property type="component" value="Unassembled WGS sequence"/>
</dbReference>
<reference evidence="1 2" key="1">
    <citation type="submission" date="2018-12" db="EMBL/GenBank/DDBJ databases">
        <authorList>
            <person name="Feng G."/>
            <person name="Zhu H."/>
        </authorList>
    </citation>
    <scope>NUCLEOTIDE SEQUENCE [LARGE SCALE GENOMIC DNA]</scope>
    <source>
        <strain evidence="1 2">KCTC 12533</strain>
    </source>
</reference>
<dbReference type="EMBL" id="RWIT01000007">
    <property type="protein sequence ID" value="RSK47704.1"/>
    <property type="molecule type" value="Genomic_DNA"/>
</dbReference>
<name>A0A3R9MK16_9BACT</name>
<evidence type="ECO:0000313" key="2">
    <source>
        <dbReference type="Proteomes" id="UP000273500"/>
    </source>
</evidence>
<organism evidence="1 2">
    <name type="scientific">Hymenobacter rigui</name>
    <dbReference type="NCBI Taxonomy" id="334424"/>
    <lineage>
        <taxon>Bacteria</taxon>
        <taxon>Pseudomonadati</taxon>
        <taxon>Bacteroidota</taxon>
        <taxon>Cytophagia</taxon>
        <taxon>Cytophagales</taxon>
        <taxon>Hymenobacteraceae</taxon>
        <taxon>Hymenobacter</taxon>
    </lineage>
</organism>
<dbReference type="AlphaFoldDB" id="A0A3R9MK16"/>
<protein>
    <submittedName>
        <fullName evidence="1">Uncharacterized protein</fullName>
    </submittedName>
</protein>
<comment type="caution">
    <text evidence="1">The sequence shown here is derived from an EMBL/GenBank/DDBJ whole genome shotgun (WGS) entry which is preliminary data.</text>
</comment>
<accession>A0A3R9MK16</accession>
<dbReference type="OrthoDB" id="881645at2"/>